<comment type="caution">
    <text evidence="2">The sequence shown here is derived from an EMBL/GenBank/DDBJ whole genome shotgun (WGS) entry which is preliminary data.</text>
</comment>
<dbReference type="Pfam" id="PF01370">
    <property type="entry name" value="Epimerase"/>
    <property type="match status" value="1"/>
</dbReference>
<evidence type="ECO:0000313" key="2">
    <source>
        <dbReference type="EMBL" id="CDQ38245.1"/>
    </source>
</evidence>
<dbReference type="InterPro" id="IPR001509">
    <property type="entry name" value="Epimerase_deHydtase"/>
</dbReference>
<gene>
    <name evidence="2" type="ORF">BN990_00514</name>
</gene>
<protein>
    <submittedName>
        <fullName evidence="2">dTDP-4-dehydrorhamnose reductase</fullName>
    </submittedName>
</protein>
<evidence type="ECO:0000259" key="1">
    <source>
        <dbReference type="Pfam" id="PF01370"/>
    </source>
</evidence>
<dbReference type="PANTHER" id="PTHR43242:SF1">
    <property type="entry name" value="NAD(P)-BINDING ROSSMANN-FOLD SUPERFAMILY PROTEIN"/>
    <property type="match status" value="1"/>
</dbReference>
<dbReference type="OrthoDB" id="9803892at2"/>
<evidence type="ECO:0000313" key="3">
    <source>
        <dbReference type="Proteomes" id="UP000028875"/>
    </source>
</evidence>
<name>A0A024Q7N9_9BACI</name>
<proteinExistence type="predicted"/>
<dbReference type="eggNOG" id="COG1091">
    <property type="taxonomic scope" value="Bacteria"/>
</dbReference>
<dbReference type="SUPFAM" id="SSF51735">
    <property type="entry name" value="NAD(P)-binding Rossmann-fold domains"/>
    <property type="match status" value="1"/>
</dbReference>
<dbReference type="Gene3D" id="3.40.50.720">
    <property type="entry name" value="NAD(P)-binding Rossmann-like Domain"/>
    <property type="match status" value="1"/>
</dbReference>
<sequence>MKVFVFGASGYVGSSVYKRLKEIPKVSVSGTYLDEPPLFDDLTRLDINEPESFSDFYKAEQPDVIVWSVMSGPQEQQLTEQGLMHLLTHITPETKLVYISSDYVYSAGKGPYSETDPVTTLPDEHKLSNYANGKVKAERFIANELTNYVIVRVGPVFGENQIGKMDERTDRLSYHLRAGKAIHFRDDLFRTFCHVEDLAEVIVEMVSNDIVGVFNAGSTEPKSFYEFMGLTAEQLGFDPGFVEKASEEEEVDQEIPKNTSLHTEKIKELMKQQKT</sequence>
<organism evidence="2 3">
    <name type="scientific">Virgibacillus massiliensis</name>
    <dbReference type="NCBI Taxonomy" id="1462526"/>
    <lineage>
        <taxon>Bacteria</taxon>
        <taxon>Bacillati</taxon>
        <taxon>Bacillota</taxon>
        <taxon>Bacilli</taxon>
        <taxon>Bacillales</taxon>
        <taxon>Bacillaceae</taxon>
        <taxon>Virgibacillus</taxon>
    </lineage>
</organism>
<dbReference type="STRING" id="1462526.BN990_00514"/>
<feature type="domain" description="NAD-dependent epimerase/dehydratase" evidence="1">
    <location>
        <begin position="3"/>
        <end position="217"/>
    </location>
</feature>
<dbReference type="PANTHER" id="PTHR43242">
    <property type="entry name" value="NAD(P)-BINDING ROSSMANN-FOLD SUPERFAMILY PROTEIN"/>
    <property type="match status" value="1"/>
</dbReference>
<accession>A0A024Q7N9</accession>
<keyword evidence="3" id="KW-1185">Reference proteome</keyword>
<dbReference type="Proteomes" id="UP000028875">
    <property type="component" value="Unassembled WGS sequence"/>
</dbReference>
<dbReference type="InterPro" id="IPR036291">
    <property type="entry name" value="NAD(P)-bd_dom_sf"/>
</dbReference>
<reference evidence="2 3" key="1">
    <citation type="submission" date="2014-03" db="EMBL/GenBank/DDBJ databases">
        <authorList>
            <person name="Urmite Genomes U."/>
        </authorList>
    </citation>
    <scope>NUCLEOTIDE SEQUENCE [LARGE SCALE GENOMIC DNA]</scope>
    <source>
        <strain evidence="2 3">Vm-5</strain>
    </source>
</reference>
<dbReference type="RefSeq" id="WP_038242129.1">
    <property type="nucleotide sequence ID" value="NZ_BNER01000001.1"/>
</dbReference>
<dbReference type="EMBL" id="CCDP010000001">
    <property type="protein sequence ID" value="CDQ38245.1"/>
    <property type="molecule type" value="Genomic_DNA"/>
</dbReference>
<reference evidence="3" key="2">
    <citation type="submission" date="2014-05" db="EMBL/GenBank/DDBJ databases">
        <title>Draft genome sequence of Virgibacillus massiliensis Vm-5.</title>
        <authorList>
            <person name="Khelaifia S."/>
            <person name="Croce O."/>
            <person name="Lagier J.C."/>
            <person name="Raoult D."/>
        </authorList>
    </citation>
    <scope>NUCLEOTIDE SEQUENCE [LARGE SCALE GENOMIC DNA]</scope>
    <source>
        <strain evidence="3">Vm-5</strain>
    </source>
</reference>
<dbReference type="AlphaFoldDB" id="A0A024Q7N9"/>